<dbReference type="EMBL" id="KZ293702">
    <property type="protein sequence ID" value="PBK83872.1"/>
    <property type="molecule type" value="Genomic_DNA"/>
</dbReference>
<feature type="region of interest" description="Disordered" evidence="1">
    <location>
        <begin position="43"/>
        <end position="65"/>
    </location>
</feature>
<name>A0A2H3CXF2_ARMGA</name>
<organism evidence="2 3">
    <name type="scientific">Armillaria gallica</name>
    <name type="common">Bulbous honey fungus</name>
    <name type="synonym">Armillaria bulbosa</name>
    <dbReference type="NCBI Taxonomy" id="47427"/>
    <lineage>
        <taxon>Eukaryota</taxon>
        <taxon>Fungi</taxon>
        <taxon>Dikarya</taxon>
        <taxon>Basidiomycota</taxon>
        <taxon>Agaricomycotina</taxon>
        <taxon>Agaricomycetes</taxon>
        <taxon>Agaricomycetidae</taxon>
        <taxon>Agaricales</taxon>
        <taxon>Marasmiineae</taxon>
        <taxon>Physalacriaceae</taxon>
        <taxon>Armillaria</taxon>
    </lineage>
</organism>
<gene>
    <name evidence="2" type="ORF">ARMGADRAFT_1133644</name>
</gene>
<evidence type="ECO:0000256" key="1">
    <source>
        <dbReference type="SAM" id="MobiDB-lite"/>
    </source>
</evidence>
<proteinExistence type="predicted"/>
<dbReference type="Proteomes" id="UP000217790">
    <property type="component" value="Unassembled WGS sequence"/>
</dbReference>
<accession>A0A2H3CXF2</accession>
<dbReference type="AlphaFoldDB" id="A0A2H3CXF2"/>
<dbReference type="InParanoid" id="A0A2H3CXF2"/>
<keyword evidence="3" id="KW-1185">Reference proteome</keyword>
<sequence>NRLASALSVDFETAATSTETTPTLTPEFEAGAAESTIFQQKDGRPLPCILRPTSQPSSTSNKETTLPDMRESFACIYASGAVAKLPVTLTNNSNRPFLFCGYSDIPDYPGVTTLGHS</sequence>
<feature type="non-terminal residue" evidence="2">
    <location>
        <position position="1"/>
    </location>
</feature>
<evidence type="ECO:0000313" key="2">
    <source>
        <dbReference type="EMBL" id="PBK83872.1"/>
    </source>
</evidence>
<evidence type="ECO:0000313" key="3">
    <source>
        <dbReference type="Proteomes" id="UP000217790"/>
    </source>
</evidence>
<protein>
    <submittedName>
        <fullName evidence="2">Uncharacterized protein</fullName>
    </submittedName>
</protein>
<feature type="compositionally biased region" description="Polar residues" evidence="1">
    <location>
        <begin position="52"/>
        <end position="64"/>
    </location>
</feature>
<reference evidence="3" key="1">
    <citation type="journal article" date="2017" name="Nat. Ecol. Evol.">
        <title>Genome expansion and lineage-specific genetic innovations in the forest pathogenic fungi Armillaria.</title>
        <authorList>
            <person name="Sipos G."/>
            <person name="Prasanna A.N."/>
            <person name="Walter M.C."/>
            <person name="O'Connor E."/>
            <person name="Balint B."/>
            <person name="Krizsan K."/>
            <person name="Kiss B."/>
            <person name="Hess J."/>
            <person name="Varga T."/>
            <person name="Slot J."/>
            <person name="Riley R."/>
            <person name="Boka B."/>
            <person name="Rigling D."/>
            <person name="Barry K."/>
            <person name="Lee J."/>
            <person name="Mihaltcheva S."/>
            <person name="LaButti K."/>
            <person name="Lipzen A."/>
            <person name="Waldron R."/>
            <person name="Moloney N.M."/>
            <person name="Sperisen C."/>
            <person name="Kredics L."/>
            <person name="Vagvoelgyi C."/>
            <person name="Patrignani A."/>
            <person name="Fitzpatrick D."/>
            <person name="Nagy I."/>
            <person name="Doyle S."/>
            <person name="Anderson J.B."/>
            <person name="Grigoriev I.V."/>
            <person name="Gueldener U."/>
            <person name="Muensterkoetter M."/>
            <person name="Nagy L.G."/>
        </authorList>
    </citation>
    <scope>NUCLEOTIDE SEQUENCE [LARGE SCALE GENOMIC DNA]</scope>
    <source>
        <strain evidence="3">Ar21-2</strain>
    </source>
</reference>